<dbReference type="Pfam" id="PF01084">
    <property type="entry name" value="Ribosomal_S18"/>
    <property type="match status" value="1"/>
</dbReference>
<dbReference type="GO" id="GO:0070181">
    <property type="term" value="F:small ribosomal subunit rRNA binding"/>
    <property type="evidence" value="ECO:0007669"/>
    <property type="project" value="TreeGrafter"/>
</dbReference>
<dbReference type="PRINTS" id="PR00974">
    <property type="entry name" value="RIBOSOMALS18"/>
</dbReference>
<keyword evidence="2 7" id="KW-0699">rRNA-binding</keyword>
<dbReference type="EMBL" id="CP007217">
    <property type="protein sequence ID" value="AJR10277.1"/>
    <property type="molecule type" value="Genomic_DNA"/>
</dbReference>
<dbReference type="SUPFAM" id="SSF46911">
    <property type="entry name" value="Ribosomal protein S18"/>
    <property type="match status" value="1"/>
</dbReference>
<evidence type="ECO:0000256" key="8">
    <source>
        <dbReference type="RuleBase" id="RU003910"/>
    </source>
</evidence>
<protein>
    <recommendedName>
        <fullName evidence="6 7">Small ribosomal subunit protein bS18</fullName>
    </recommendedName>
</protein>
<evidence type="ECO:0000313" key="9">
    <source>
        <dbReference type="EMBL" id="AJR10277.1"/>
    </source>
</evidence>
<name>A0A069ZWI0_CHLMR</name>
<evidence type="ECO:0000256" key="4">
    <source>
        <dbReference type="ARBA" id="ARBA00022980"/>
    </source>
</evidence>
<dbReference type="RefSeq" id="WP_010229752.1">
    <property type="nucleotide sequence ID" value="NZ_CP007217.1"/>
</dbReference>
<gene>
    <name evidence="7" type="primary">rpsR</name>
    <name evidence="9" type="ORF">BD36_01005</name>
</gene>
<evidence type="ECO:0000256" key="5">
    <source>
        <dbReference type="ARBA" id="ARBA00023274"/>
    </source>
</evidence>
<dbReference type="GO" id="GO:0003735">
    <property type="term" value="F:structural constituent of ribosome"/>
    <property type="evidence" value="ECO:0007669"/>
    <property type="project" value="InterPro"/>
</dbReference>
<dbReference type="SMR" id="A0A069ZWI0"/>
<sequence length="81" mass="9400">MNRPVHNEHRRKRFAKKCPFVSAGWKTIDYKDVVTLKRFITERGKILPRRITGVSSRFQALLAQAVKRARHVGLLPFVGED</sequence>
<keyword evidence="4 7" id="KW-0689">Ribosomal protein</keyword>
<dbReference type="InterPro" id="IPR001648">
    <property type="entry name" value="Ribosomal_bS18"/>
</dbReference>
<keyword evidence="5 7" id="KW-0687">Ribonucleoprotein</keyword>
<organism evidence="9 10">
    <name type="scientific">Chlamydia muridarum</name>
    <dbReference type="NCBI Taxonomy" id="83560"/>
    <lineage>
        <taxon>Bacteria</taxon>
        <taxon>Pseudomonadati</taxon>
        <taxon>Chlamydiota</taxon>
        <taxon>Chlamydiia</taxon>
        <taxon>Chlamydiales</taxon>
        <taxon>Chlamydiaceae</taxon>
        <taxon>Chlamydia/Chlamydophila group</taxon>
        <taxon>Chlamydia</taxon>
    </lineage>
</organism>
<dbReference type="GeneID" id="93065677"/>
<reference evidence="9 10" key="1">
    <citation type="submission" date="2014-02" db="EMBL/GenBank/DDBJ databases">
        <authorList>
            <person name="Chen C."/>
            <person name="Conrad T.A."/>
            <person name="Zhou Z."/>
            <person name="Lai Z."/>
            <person name="Zhong G."/>
        </authorList>
    </citation>
    <scope>NUCLEOTIDE SEQUENCE [LARGE SCALE GENOMIC DNA]</scope>
    <source>
        <strain evidence="9 10">Nigg3-28</strain>
    </source>
</reference>
<comment type="function">
    <text evidence="7">Binds as a heterodimer with protein bS6 to the central domain of the 16S rRNA, where it helps stabilize the platform of the 30S subunit.</text>
</comment>
<dbReference type="GO" id="GO:0022627">
    <property type="term" value="C:cytosolic small ribosomal subunit"/>
    <property type="evidence" value="ECO:0007669"/>
    <property type="project" value="TreeGrafter"/>
</dbReference>
<dbReference type="NCBIfam" id="TIGR00165">
    <property type="entry name" value="S18"/>
    <property type="match status" value="1"/>
</dbReference>
<evidence type="ECO:0000313" key="10">
    <source>
        <dbReference type="Proteomes" id="UP000260363"/>
    </source>
</evidence>
<accession>A0A069ZWI0</accession>
<proteinExistence type="inferred from homology"/>
<evidence type="ECO:0000256" key="3">
    <source>
        <dbReference type="ARBA" id="ARBA00022884"/>
    </source>
</evidence>
<dbReference type="GeneID" id="1246311"/>
<dbReference type="PANTHER" id="PTHR13479">
    <property type="entry name" value="30S RIBOSOMAL PROTEIN S18"/>
    <property type="match status" value="1"/>
</dbReference>
<dbReference type="Gene3D" id="4.10.640.10">
    <property type="entry name" value="Ribosomal protein S18"/>
    <property type="match status" value="1"/>
</dbReference>
<comment type="subunit">
    <text evidence="7">Part of the 30S ribosomal subunit. Forms a tight heterodimer with protein bS6.</text>
</comment>
<dbReference type="PANTHER" id="PTHR13479:SF40">
    <property type="entry name" value="SMALL RIBOSOMAL SUBUNIT PROTEIN BS18M"/>
    <property type="match status" value="1"/>
</dbReference>
<evidence type="ECO:0000256" key="7">
    <source>
        <dbReference type="HAMAP-Rule" id="MF_00270"/>
    </source>
</evidence>
<dbReference type="KEGG" id="cmg:NC81_00950"/>
<dbReference type="InterPro" id="IPR018275">
    <property type="entry name" value="Ribosomal_bS18_CS"/>
</dbReference>
<dbReference type="KEGG" id="cmx:DNC_00950"/>
<dbReference type="FunFam" id="4.10.640.10:FF:000004">
    <property type="entry name" value="30S ribosomal protein S18"/>
    <property type="match status" value="1"/>
</dbReference>
<evidence type="ECO:0000256" key="2">
    <source>
        <dbReference type="ARBA" id="ARBA00022730"/>
    </source>
</evidence>
<dbReference type="PROSITE" id="PS00057">
    <property type="entry name" value="RIBOSOMAL_S18"/>
    <property type="match status" value="1"/>
</dbReference>
<dbReference type="STRING" id="83560.NC80_00935"/>
<dbReference type="AlphaFoldDB" id="A0A069ZWI0"/>
<dbReference type="KEGG" id="cmm:NC80_00935"/>
<evidence type="ECO:0000256" key="1">
    <source>
        <dbReference type="ARBA" id="ARBA00005589"/>
    </source>
</evidence>
<comment type="similarity">
    <text evidence="1 7 8">Belongs to the bacterial ribosomal protein bS18 family.</text>
</comment>
<dbReference type="PATRIC" id="fig|83560.10.peg.186"/>
<evidence type="ECO:0000256" key="6">
    <source>
        <dbReference type="ARBA" id="ARBA00035141"/>
    </source>
</evidence>
<keyword evidence="3 7" id="KW-0694">RNA-binding</keyword>
<dbReference type="GO" id="GO:0006412">
    <property type="term" value="P:translation"/>
    <property type="evidence" value="ECO:0007669"/>
    <property type="project" value="UniProtKB-UniRule"/>
</dbReference>
<dbReference type="Proteomes" id="UP000260363">
    <property type="component" value="Chromosome"/>
</dbReference>
<dbReference type="InterPro" id="IPR036870">
    <property type="entry name" value="Ribosomal_bS18_sf"/>
</dbReference>
<dbReference type="OMA" id="QKKYCRF"/>
<dbReference type="HAMAP" id="MF_00270">
    <property type="entry name" value="Ribosomal_bS18"/>
    <property type="match status" value="1"/>
</dbReference>